<dbReference type="Gene3D" id="2.60.40.1120">
    <property type="entry name" value="Carboxypeptidase-like, regulatory domain"/>
    <property type="match status" value="1"/>
</dbReference>
<sequence length="1013" mass="110541">MRENYFKSSLFLLCFLCFGFISAQETITGTVTDANGPLPGVNVILEGTTTGTTTDFDGNYTLEVEEDLGPDARLIFSYISYQTQQIAINDRSVIDINMVADAQSLDDVVVVGYGTQSRAEVTGAISSIDTEEINSLPVATAEQALQGRASGVTVINSGAPGNSPAVRIRGLASPNNNDPLYVIDGVIAGGLGSLNPNDIKNIQVLKDASTTAVYGSRGANGVVLVTTKSGKASQKAELSFDSYSGVQFNSNRYDVLNTEQYIQYAREFGEIVPPVPGRITDPQYADFLDNETDWQDEIFRTGVLRSFNLGLSGGNESSNYRFSGGYLNQEGSIIETEYERFNFRSNSNFNFGKLRFGQTLNVAFTVQNPERESGGRSLLEHAIKSAPYLPVYNSNNRGGFQGPNSTLDGQDAENPVRVQTLGSAENKGITILGNLFAEYEILDGLVFKSQAGLDYYKYNDDIFIPSYNDDSAGATHQFDFAQITKNSGTNQSLTLTQSLNYKFDIADLHNFEILALAEDQRIDSESLNASSQNPITDDVEELSLNQAGLSSASSEYRRVGFLGRINYNFDQKYILAGSFRRDASTRFGENNRWGNFWSVAAGWNVAKENFMQDSDINNLKIRGSWGTTGNDLIGNYSYASTLVTSFIYPIGGAAMQGTTAEGLANPDLKWEEVTMKNIGIDLGVFNNAFTLSLEYYNNQSDDLLFDLPLPLSLGYNVPTIASNVGSVETNGFEVDLGYNDYEGDFTWSVNLNLGTSKNEVLSIGGLSGIPGGFFENEYLTRISPGEALFHFYGLKTDGIYQNQAEVDEVLTANPDQEVVQPGDVRFVDMDDNGIINAADRTVIGNPYPDVTLGLNLSAQYENFDISLFIQGAYGQDVYNTNLYDLQGMGRLFNSGVAVLDRWSGEGTSNSIPRAYGAPQNLNASDRFIEDGSYTRLKNLNIGYTFDEGIFGDSLSNLRIYLSGQNLITVTDYSGLDPEIGVDNVLDQGVGSIGIDRGLYPQPTSITFGLQVGF</sequence>
<dbReference type="EMBL" id="JAVRHP010000014">
    <property type="protein sequence ID" value="MDT0649398.1"/>
    <property type="molecule type" value="Genomic_DNA"/>
</dbReference>
<dbReference type="SUPFAM" id="SSF56935">
    <property type="entry name" value="Porins"/>
    <property type="match status" value="1"/>
</dbReference>
<keyword evidence="10" id="KW-0675">Receptor</keyword>
<feature type="domain" description="TonB-dependent receptor plug" evidence="9">
    <location>
        <begin position="119"/>
        <end position="222"/>
    </location>
</feature>
<proteinExistence type="inferred from homology"/>
<dbReference type="SUPFAM" id="SSF49464">
    <property type="entry name" value="Carboxypeptidase regulatory domain-like"/>
    <property type="match status" value="1"/>
</dbReference>
<keyword evidence="8" id="KW-0732">Signal</keyword>
<keyword evidence="2 7" id="KW-0813">Transport</keyword>
<dbReference type="Pfam" id="PF13715">
    <property type="entry name" value="CarbopepD_reg_2"/>
    <property type="match status" value="1"/>
</dbReference>
<dbReference type="InterPro" id="IPR023996">
    <property type="entry name" value="TonB-dep_OMP_SusC/RagA"/>
</dbReference>
<evidence type="ECO:0000313" key="10">
    <source>
        <dbReference type="EMBL" id="MDT0649398.1"/>
    </source>
</evidence>
<keyword evidence="6 7" id="KW-0998">Cell outer membrane</keyword>
<dbReference type="Gene3D" id="2.170.130.10">
    <property type="entry name" value="TonB-dependent receptor, plug domain"/>
    <property type="match status" value="1"/>
</dbReference>
<evidence type="ECO:0000259" key="9">
    <source>
        <dbReference type="Pfam" id="PF07715"/>
    </source>
</evidence>
<reference evidence="10 11" key="1">
    <citation type="submission" date="2023-09" db="EMBL/GenBank/DDBJ databases">
        <authorList>
            <person name="Rey-Velasco X."/>
        </authorList>
    </citation>
    <scope>NUCLEOTIDE SEQUENCE [LARGE SCALE GENOMIC DNA]</scope>
    <source>
        <strain evidence="10 11">F297</strain>
    </source>
</reference>
<dbReference type="PROSITE" id="PS52016">
    <property type="entry name" value="TONB_DEPENDENT_REC_3"/>
    <property type="match status" value="1"/>
</dbReference>
<dbReference type="InterPro" id="IPR036942">
    <property type="entry name" value="Beta-barrel_TonB_sf"/>
</dbReference>
<evidence type="ECO:0000256" key="6">
    <source>
        <dbReference type="ARBA" id="ARBA00023237"/>
    </source>
</evidence>
<dbReference type="InterPro" id="IPR039426">
    <property type="entry name" value="TonB-dep_rcpt-like"/>
</dbReference>
<comment type="similarity">
    <text evidence="7">Belongs to the TonB-dependent receptor family.</text>
</comment>
<evidence type="ECO:0000256" key="2">
    <source>
        <dbReference type="ARBA" id="ARBA00022448"/>
    </source>
</evidence>
<comment type="caution">
    <text evidence="10">The sequence shown here is derived from an EMBL/GenBank/DDBJ whole genome shotgun (WGS) entry which is preliminary data.</text>
</comment>
<organism evidence="10 11">
    <name type="scientific">Autumnicola edwardsiae</name>
    <dbReference type="NCBI Taxonomy" id="3075594"/>
    <lineage>
        <taxon>Bacteria</taxon>
        <taxon>Pseudomonadati</taxon>
        <taxon>Bacteroidota</taxon>
        <taxon>Flavobacteriia</taxon>
        <taxon>Flavobacteriales</taxon>
        <taxon>Flavobacteriaceae</taxon>
        <taxon>Autumnicola</taxon>
    </lineage>
</organism>
<keyword evidence="11" id="KW-1185">Reference proteome</keyword>
<evidence type="ECO:0000256" key="7">
    <source>
        <dbReference type="PROSITE-ProRule" id="PRU01360"/>
    </source>
</evidence>
<dbReference type="RefSeq" id="WP_311483560.1">
    <property type="nucleotide sequence ID" value="NZ_JAVRHP010000014.1"/>
</dbReference>
<keyword evidence="4 7" id="KW-0812">Transmembrane</keyword>
<feature type="chain" id="PRO_5046943947" evidence="8">
    <location>
        <begin position="24"/>
        <end position="1013"/>
    </location>
</feature>
<dbReference type="InterPro" id="IPR012910">
    <property type="entry name" value="Plug_dom"/>
</dbReference>
<dbReference type="Gene3D" id="2.40.170.20">
    <property type="entry name" value="TonB-dependent receptor, beta-barrel domain"/>
    <property type="match status" value="1"/>
</dbReference>
<evidence type="ECO:0000256" key="5">
    <source>
        <dbReference type="ARBA" id="ARBA00023136"/>
    </source>
</evidence>
<feature type="signal peptide" evidence="8">
    <location>
        <begin position="1"/>
        <end position="23"/>
    </location>
</feature>
<evidence type="ECO:0000256" key="1">
    <source>
        <dbReference type="ARBA" id="ARBA00004571"/>
    </source>
</evidence>
<dbReference type="InterPro" id="IPR008969">
    <property type="entry name" value="CarboxyPept-like_regulatory"/>
</dbReference>
<gene>
    <name evidence="10" type="ORF">RM529_04540</name>
</gene>
<dbReference type="InterPro" id="IPR037066">
    <property type="entry name" value="Plug_dom_sf"/>
</dbReference>
<accession>A0ABU3CSR2</accession>
<evidence type="ECO:0000256" key="3">
    <source>
        <dbReference type="ARBA" id="ARBA00022452"/>
    </source>
</evidence>
<comment type="subcellular location">
    <subcellularLocation>
        <location evidence="1 7">Cell outer membrane</location>
        <topology evidence="1 7">Multi-pass membrane protein</topology>
    </subcellularLocation>
</comment>
<keyword evidence="3 7" id="KW-1134">Transmembrane beta strand</keyword>
<dbReference type="InterPro" id="IPR023997">
    <property type="entry name" value="TonB-dep_OMP_SusC/RagA_CS"/>
</dbReference>
<dbReference type="NCBIfam" id="TIGR04057">
    <property type="entry name" value="SusC_RagA_signa"/>
    <property type="match status" value="1"/>
</dbReference>
<dbReference type="Proteomes" id="UP001248819">
    <property type="component" value="Unassembled WGS sequence"/>
</dbReference>
<protein>
    <submittedName>
        <fullName evidence="10">TonB-dependent receptor</fullName>
    </submittedName>
</protein>
<evidence type="ECO:0000256" key="4">
    <source>
        <dbReference type="ARBA" id="ARBA00022692"/>
    </source>
</evidence>
<name>A0ABU3CSR2_9FLAO</name>
<dbReference type="NCBIfam" id="TIGR04056">
    <property type="entry name" value="OMP_RagA_SusC"/>
    <property type="match status" value="1"/>
</dbReference>
<dbReference type="Pfam" id="PF07715">
    <property type="entry name" value="Plug"/>
    <property type="match status" value="1"/>
</dbReference>
<evidence type="ECO:0000256" key="8">
    <source>
        <dbReference type="SAM" id="SignalP"/>
    </source>
</evidence>
<keyword evidence="5 7" id="KW-0472">Membrane</keyword>
<evidence type="ECO:0000313" key="11">
    <source>
        <dbReference type="Proteomes" id="UP001248819"/>
    </source>
</evidence>